<dbReference type="PROSITE" id="PS51898">
    <property type="entry name" value="TYR_RECOMBINASE"/>
    <property type="match status" value="1"/>
</dbReference>
<accession>A0A4U2YLW1</accession>
<evidence type="ECO:0000259" key="8">
    <source>
        <dbReference type="PROSITE" id="PS51900"/>
    </source>
</evidence>
<sequence>MSVGRPSLPVGTWGDFTFTQPRKTAWRARTRIRDLDGVVREVTATGTTRAAADRALRVKLADRSTPRESAITSSTTVSKLAQTWIQHLRDEGRLENTTINEYQRVLDNIVIPEIGGLKLSEVTTGRLDSFILRLRQVSVNRQRKTKVVLGAMFGLAVRHDALVVNPVHQTSKVHRERQEVRTLTVEDLEMVRRALRAWEEEHRPGPRATSDMATIIDVMLGSGARIGEVLALRWSDLDLDSSPPVVVLNGTIKNEKAKGTYRKATPKTDASVRTVALPEFAAQALRRRRTQAAPSAIDAVFPTRNDTWQQVSKVQRRWRAIRSDFGLDWVTPHTFRKTVATLIAQELNPEVAAQQLGHTSSEITRRFYISKPTLAADASALLERLGKAPGAPGTDDESPPQEGADDRIKGD</sequence>
<evidence type="ECO:0000256" key="1">
    <source>
        <dbReference type="ARBA" id="ARBA00008857"/>
    </source>
</evidence>
<organism evidence="9 10">
    <name type="scientific">Nocardioides jishulii</name>
    <dbReference type="NCBI Taxonomy" id="2575440"/>
    <lineage>
        <taxon>Bacteria</taxon>
        <taxon>Bacillati</taxon>
        <taxon>Actinomycetota</taxon>
        <taxon>Actinomycetes</taxon>
        <taxon>Propionibacteriales</taxon>
        <taxon>Nocardioidaceae</taxon>
        <taxon>Nocardioides</taxon>
    </lineage>
</organism>
<dbReference type="PANTHER" id="PTHR30349">
    <property type="entry name" value="PHAGE INTEGRASE-RELATED"/>
    <property type="match status" value="1"/>
</dbReference>
<dbReference type="InterPro" id="IPR004107">
    <property type="entry name" value="Integrase_SAM-like_N"/>
</dbReference>
<feature type="domain" description="Tyr recombinase" evidence="7">
    <location>
        <begin position="178"/>
        <end position="382"/>
    </location>
</feature>
<comment type="caution">
    <text evidence="9">The sequence shown here is derived from an EMBL/GenBank/DDBJ whole genome shotgun (WGS) entry which is preliminary data.</text>
</comment>
<dbReference type="Gene3D" id="1.10.443.10">
    <property type="entry name" value="Intergrase catalytic core"/>
    <property type="match status" value="1"/>
</dbReference>
<dbReference type="AlphaFoldDB" id="A0A4U2YLW1"/>
<dbReference type="InterPro" id="IPR044068">
    <property type="entry name" value="CB"/>
</dbReference>
<feature type="region of interest" description="Disordered" evidence="6">
    <location>
        <begin position="380"/>
        <end position="411"/>
    </location>
</feature>
<dbReference type="GO" id="GO:0006310">
    <property type="term" value="P:DNA recombination"/>
    <property type="evidence" value="ECO:0007669"/>
    <property type="project" value="UniProtKB-KW"/>
</dbReference>
<dbReference type="InterPro" id="IPR013762">
    <property type="entry name" value="Integrase-like_cat_sf"/>
</dbReference>
<dbReference type="PANTHER" id="PTHR30349:SF41">
    <property type="entry name" value="INTEGRASE_RECOMBINASE PROTEIN MJ0367-RELATED"/>
    <property type="match status" value="1"/>
</dbReference>
<proteinExistence type="inferred from homology"/>
<dbReference type="EMBL" id="SZPY01000002">
    <property type="protein sequence ID" value="TKI62168.1"/>
    <property type="molecule type" value="Genomic_DNA"/>
</dbReference>
<keyword evidence="4" id="KW-0233">DNA recombination</keyword>
<protein>
    <submittedName>
        <fullName evidence="9">Site-specific integrase</fullName>
    </submittedName>
</protein>
<evidence type="ECO:0000256" key="2">
    <source>
        <dbReference type="ARBA" id="ARBA00022908"/>
    </source>
</evidence>
<evidence type="ECO:0000256" key="6">
    <source>
        <dbReference type="SAM" id="MobiDB-lite"/>
    </source>
</evidence>
<evidence type="ECO:0000256" key="4">
    <source>
        <dbReference type="ARBA" id="ARBA00023172"/>
    </source>
</evidence>
<dbReference type="Pfam" id="PF00589">
    <property type="entry name" value="Phage_integrase"/>
    <property type="match status" value="1"/>
</dbReference>
<dbReference type="Pfam" id="PF14659">
    <property type="entry name" value="Phage_int_SAM_3"/>
    <property type="match status" value="1"/>
</dbReference>
<evidence type="ECO:0000256" key="5">
    <source>
        <dbReference type="PROSITE-ProRule" id="PRU01248"/>
    </source>
</evidence>
<dbReference type="InterPro" id="IPR010998">
    <property type="entry name" value="Integrase_recombinase_N"/>
</dbReference>
<dbReference type="CDD" id="cd01189">
    <property type="entry name" value="INT_ICEBs1_C_like"/>
    <property type="match status" value="1"/>
</dbReference>
<reference evidence="9 10" key="1">
    <citation type="submission" date="2019-04" db="EMBL/GenBank/DDBJ databases">
        <authorList>
            <person name="Dong K."/>
        </authorList>
    </citation>
    <scope>NUCLEOTIDE SEQUENCE [LARGE SCALE GENOMIC DNA]</scope>
    <source>
        <strain evidence="10">dk3543</strain>
    </source>
</reference>
<dbReference type="Proteomes" id="UP000307808">
    <property type="component" value="Unassembled WGS sequence"/>
</dbReference>
<dbReference type="SUPFAM" id="SSF56349">
    <property type="entry name" value="DNA breaking-rejoining enzymes"/>
    <property type="match status" value="1"/>
</dbReference>
<dbReference type="InterPro" id="IPR002104">
    <property type="entry name" value="Integrase_catalytic"/>
</dbReference>
<dbReference type="GO" id="GO:0015074">
    <property type="term" value="P:DNA integration"/>
    <property type="evidence" value="ECO:0007669"/>
    <property type="project" value="UniProtKB-KW"/>
</dbReference>
<dbReference type="PROSITE" id="PS51900">
    <property type="entry name" value="CB"/>
    <property type="match status" value="1"/>
</dbReference>
<comment type="similarity">
    <text evidence="1">Belongs to the 'phage' integrase family.</text>
</comment>
<name>A0A4U2YLW1_9ACTN</name>
<evidence type="ECO:0000313" key="9">
    <source>
        <dbReference type="EMBL" id="TKI62168.1"/>
    </source>
</evidence>
<evidence type="ECO:0000313" key="10">
    <source>
        <dbReference type="Proteomes" id="UP000307808"/>
    </source>
</evidence>
<dbReference type="InterPro" id="IPR050090">
    <property type="entry name" value="Tyrosine_recombinase_XerCD"/>
</dbReference>
<keyword evidence="10" id="KW-1185">Reference proteome</keyword>
<evidence type="ECO:0000256" key="3">
    <source>
        <dbReference type="ARBA" id="ARBA00023125"/>
    </source>
</evidence>
<feature type="domain" description="Core-binding (CB)" evidence="8">
    <location>
        <begin position="75"/>
        <end position="157"/>
    </location>
</feature>
<keyword evidence="3 5" id="KW-0238">DNA-binding</keyword>
<gene>
    <name evidence="9" type="ORF">FC770_07050</name>
</gene>
<keyword evidence="2" id="KW-0229">DNA integration</keyword>
<dbReference type="RefSeq" id="WP_137065437.1">
    <property type="nucleotide sequence ID" value="NZ_CP040748.1"/>
</dbReference>
<dbReference type="OrthoDB" id="4326943at2"/>
<dbReference type="GO" id="GO:0003677">
    <property type="term" value="F:DNA binding"/>
    <property type="evidence" value="ECO:0007669"/>
    <property type="project" value="UniProtKB-UniRule"/>
</dbReference>
<dbReference type="Gene3D" id="1.10.150.130">
    <property type="match status" value="1"/>
</dbReference>
<evidence type="ECO:0000259" key="7">
    <source>
        <dbReference type="PROSITE" id="PS51898"/>
    </source>
</evidence>
<dbReference type="InterPro" id="IPR011010">
    <property type="entry name" value="DNA_brk_join_enz"/>
</dbReference>